<dbReference type="Proteomes" id="UP000601099">
    <property type="component" value="Unassembled WGS sequence"/>
</dbReference>
<evidence type="ECO:0008006" key="3">
    <source>
        <dbReference type="Google" id="ProtNLM"/>
    </source>
</evidence>
<proteinExistence type="predicted"/>
<organism evidence="1 2">
    <name type="scientific">Hymenobacter guriensis</name>
    <dbReference type="NCBI Taxonomy" id="2793065"/>
    <lineage>
        <taxon>Bacteria</taxon>
        <taxon>Pseudomonadati</taxon>
        <taxon>Bacteroidota</taxon>
        <taxon>Cytophagia</taxon>
        <taxon>Cytophagales</taxon>
        <taxon>Hymenobacteraceae</taxon>
        <taxon>Hymenobacter</taxon>
    </lineage>
</organism>
<protein>
    <recommendedName>
        <fullName evidence="3">Alkylmercury lyase</fullName>
    </recommendedName>
</protein>
<reference evidence="1 2" key="1">
    <citation type="submission" date="2020-11" db="EMBL/GenBank/DDBJ databases">
        <title>Hymenobacter sp.</title>
        <authorList>
            <person name="Kim M.K."/>
        </authorList>
    </citation>
    <scope>NUCLEOTIDE SEQUENCE [LARGE SCALE GENOMIC DNA]</scope>
    <source>
        <strain evidence="1 2">BT594</strain>
    </source>
</reference>
<evidence type="ECO:0000313" key="1">
    <source>
        <dbReference type="EMBL" id="MBG8552374.1"/>
    </source>
</evidence>
<name>A0ABS0KYT6_9BACT</name>
<dbReference type="EMBL" id="JADWYK010000001">
    <property type="protein sequence ID" value="MBG8552374.1"/>
    <property type="molecule type" value="Genomic_DNA"/>
</dbReference>
<comment type="caution">
    <text evidence="1">The sequence shown here is derived from an EMBL/GenBank/DDBJ whole genome shotgun (WGS) entry which is preliminary data.</text>
</comment>
<gene>
    <name evidence="1" type="ORF">I5L79_02390</name>
</gene>
<accession>A0ABS0KYT6</accession>
<keyword evidence="2" id="KW-1185">Reference proteome</keyword>
<evidence type="ECO:0000313" key="2">
    <source>
        <dbReference type="Proteomes" id="UP000601099"/>
    </source>
</evidence>
<sequence>MSPERLEDIREYREGCRSGMDLPDVGYAHEAIDELLDEVMRHQAPTLNLDEILMTAPAGHGYRLDLIAEPQYAVVPTAYYNNMTGFYGFKVGFPIRLWCEYVLPHAAALIAGPVTLFGHTLQVTGWSAMISPVTPIRSTDQLVWVAFEAPEHAACSKCANNLTCAPGAREVLAAQPMTAEEIAVVTTRREQMVASLQSVTPAFVEQRIKDNTDMGGRPLAPGPFTGLPRNCDLEEHDY</sequence>